<feature type="region of interest" description="Disordered" evidence="1">
    <location>
        <begin position="1"/>
        <end position="22"/>
    </location>
</feature>
<proteinExistence type="predicted"/>
<dbReference type="InterPro" id="IPR019600">
    <property type="entry name" value="Hemin_uptake_protein_HemP"/>
</dbReference>
<evidence type="ECO:0000256" key="1">
    <source>
        <dbReference type="SAM" id="MobiDB-lite"/>
    </source>
</evidence>
<dbReference type="Pfam" id="PF10636">
    <property type="entry name" value="hemP"/>
    <property type="match status" value="1"/>
</dbReference>
<evidence type="ECO:0000313" key="2">
    <source>
        <dbReference type="EMBL" id="BAT25280.1"/>
    </source>
</evidence>
<dbReference type="AlphaFoldDB" id="A0A0P0YVB8"/>
<sequence>MGGDPTAQDMRQTAQRRLANTPRELDSRTLFTDTREIIIQHEDERYRLRLTSNNKLILTK</sequence>
<accession>A0A0P0YVB8</accession>
<reference evidence="2" key="1">
    <citation type="journal article" date="2015" name="Proc. Natl. Acad. Sci. U.S.A.">
        <title>Bacterial clade with the ribosomal RNA operon on a small plasmid rather than the chromosome.</title>
        <authorList>
            <person name="Anda M."/>
            <person name="Ohtsubo Y."/>
            <person name="Okubo T."/>
            <person name="Sugawara M."/>
            <person name="Nagata Y."/>
            <person name="Tsuda M."/>
            <person name="Minamisawa K."/>
            <person name="Mitsui H."/>
        </authorList>
    </citation>
    <scope>NUCLEOTIDE SEQUENCE</scope>
    <source>
        <strain evidence="2">DSM 21988</strain>
    </source>
</reference>
<protein>
    <submittedName>
        <fullName evidence="2">Hemin uptake protein</fullName>
    </submittedName>
</protein>
<organism evidence="2">
    <name type="scientific">Aureimonas altamirensis</name>
    <dbReference type="NCBI Taxonomy" id="370622"/>
    <lineage>
        <taxon>Bacteria</taxon>
        <taxon>Pseudomonadati</taxon>
        <taxon>Pseudomonadota</taxon>
        <taxon>Alphaproteobacteria</taxon>
        <taxon>Hyphomicrobiales</taxon>
        <taxon>Aurantimonadaceae</taxon>
        <taxon>Aureimonas</taxon>
    </lineage>
</organism>
<dbReference type="EMBL" id="LC066369">
    <property type="protein sequence ID" value="BAT25280.1"/>
    <property type="molecule type" value="Genomic_DNA"/>
</dbReference>
<name>A0A0P0YVB8_9HYPH</name>
<dbReference type="Gene3D" id="2.10.70.10">
    <property type="entry name" value="Complement Module, domain 1"/>
    <property type="match status" value="1"/>
</dbReference>